<organism evidence="1">
    <name type="scientific">Vibrio chaetopteri</name>
    <dbReference type="NCBI Taxonomy" id="3016528"/>
    <lineage>
        <taxon>Bacteria</taxon>
        <taxon>Pseudomonadati</taxon>
        <taxon>Pseudomonadota</taxon>
        <taxon>Gammaproteobacteria</taxon>
        <taxon>Vibrionales</taxon>
        <taxon>Vibrionaceae</taxon>
        <taxon>Vibrio</taxon>
    </lineage>
</organism>
<name>A0AAU8BMI2_9VIBR</name>
<dbReference type="AlphaFoldDB" id="A0AAU8BMI2"/>
<reference evidence="1" key="1">
    <citation type="submission" date="2023-01" db="EMBL/GenBank/DDBJ databases">
        <title>Vibrio sp. CB1-14 genome sequencing.</title>
        <authorList>
            <person name="Otstavnykh N."/>
            <person name="Isaeva M."/>
            <person name="Meleshko D."/>
        </authorList>
    </citation>
    <scope>NUCLEOTIDE SEQUENCE</scope>
    <source>
        <strain evidence="1">CB1-14</strain>
    </source>
</reference>
<proteinExistence type="predicted"/>
<protein>
    <submittedName>
        <fullName evidence="1">Uncharacterized protein</fullName>
    </submittedName>
</protein>
<accession>A0AAU8BMI2</accession>
<gene>
    <name evidence="1" type="ORF">PG915_05640</name>
</gene>
<dbReference type="EMBL" id="CP115920">
    <property type="protein sequence ID" value="XCD17011.1"/>
    <property type="molecule type" value="Genomic_DNA"/>
</dbReference>
<evidence type="ECO:0000313" key="1">
    <source>
        <dbReference type="EMBL" id="XCD17011.1"/>
    </source>
</evidence>
<dbReference type="KEGG" id="vck:PG915_05640"/>
<sequence length="100" mass="11480">MSMYTPPETSVRLIEAIEKRFDEQPFYRFQMSVKGVSTMAERPCVDSSFLAALASEMFSRGWCMFPVSHTSYCFIKSDKAEGWRKISGDRMCEILAEADK</sequence>
<dbReference type="RefSeq" id="WP_353498230.1">
    <property type="nucleotide sequence ID" value="NZ_CP115920.1"/>
</dbReference>